<gene>
    <name evidence="2" type="ORF">ASPVEDRAFT_38980</name>
</gene>
<name>A0A1L9PDI2_ASPVE</name>
<dbReference type="EMBL" id="KV878127">
    <property type="protein sequence ID" value="OJI99570.1"/>
    <property type="molecule type" value="Genomic_DNA"/>
</dbReference>
<dbReference type="STRING" id="1036611.A0A1L9PDI2"/>
<dbReference type="VEuPathDB" id="FungiDB:ASPVEDRAFT_38980"/>
<dbReference type="RefSeq" id="XP_040665333.1">
    <property type="nucleotide sequence ID" value="XM_040811808.1"/>
</dbReference>
<dbReference type="OrthoDB" id="9996779at2759"/>
<feature type="domain" description="GRHL1/CP2 C-terminal" evidence="1">
    <location>
        <begin position="15"/>
        <end position="85"/>
    </location>
</feature>
<dbReference type="InterPro" id="IPR057520">
    <property type="entry name" value="GRHL1/CP2_C"/>
</dbReference>
<dbReference type="Pfam" id="PF25416">
    <property type="entry name" value="GRHL1_C"/>
    <property type="match status" value="1"/>
</dbReference>
<evidence type="ECO:0000313" key="3">
    <source>
        <dbReference type="Proteomes" id="UP000184073"/>
    </source>
</evidence>
<keyword evidence="3" id="KW-1185">Reference proteome</keyword>
<dbReference type="Proteomes" id="UP000184073">
    <property type="component" value="Unassembled WGS sequence"/>
</dbReference>
<proteinExistence type="predicted"/>
<protein>
    <recommendedName>
        <fullName evidence="1">GRHL1/CP2 C-terminal domain-containing protein</fullName>
    </recommendedName>
</protein>
<evidence type="ECO:0000259" key="1">
    <source>
        <dbReference type="Pfam" id="PF25416"/>
    </source>
</evidence>
<evidence type="ECO:0000313" key="2">
    <source>
        <dbReference type="EMBL" id="OJI99570.1"/>
    </source>
</evidence>
<dbReference type="GeneID" id="63727319"/>
<dbReference type="AlphaFoldDB" id="A0A1L9PDI2"/>
<reference evidence="3" key="1">
    <citation type="journal article" date="2017" name="Genome Biol.">
        <title>Comparative genomics reveals high biological diversity and specific adaptations in the industrially and medically important fungal genus Aspergillus.</title>
        <authorList>
            <person name="de Vries R.P."/>
            <person name="Riley R."/>
            <person name="Wiebenga A."/>
            <person name="Aguilar-Osorio G."/>
            <person name="Amillis S."/>
            <person name="Uchima C.A."/>
            <person name="Anderluh G."/>
            <person name="Asadollahi M."/>
            <person name="Askin M."/>
            <person name="Barry K."/>
            <person name="Battaglia E."/>
            <person name="Bayram O."/>
            <person name="Benocci T."/>
            <person name="Braus-Stromeyer S.A."/>
            <person name="Caldana C."/>
            <person name="Canovas D."/>
            <person name="Cerqueira G.C."/>
            <person name="Chen F."/>
            <person name="Chen W."/>
            <person name="Choi C."/>
            <person name="Clum A."/>
            <person name="Dos Santos R.A."/>
            <person name="Damasio A.R."/>
            <person name="Diallinas G."/>
            <person name="Emri T."/>
            <person name="Fekete E."/>
            <person name="Flipphi M."/>
            <person name="Freyberg S."/>
            <person name="Gallo A."/>
            <person name="Gournas C."/>
            <person name="Habgood R."/>
            <person name="Hainaut M."/>
            <person name="Harispe M.L."/>
            <person name="Henrissat B."/>
            <person name="Hilden K.S."/>
            <person name="Hope R."/>
            <person name="Hossain A."/>
            <person name="Karabika E."/>
            <person name="Karaffa L."/>
            <person name="Karanyi Z."/>
            <person name="Krasevec N."/>
            <person name="Kuo A."/>
            <person name="Kusch H."/>
            <person name="LaButti K."/>
            <person name="Lagendijk E.L."/>
            <person name="Lapidus A."/>
            <person name="Levasseur A."/>
            <person name="Lindquist E."/>
            <person name="Lipzen A."/>
            <person name="Logrieco A.F."/>
            <person name="MacCabe A."/>
            <person name="Maekelae M.R."/>
            <person name="Malavazi I."/>
            <person name="Melin P."/>
            <person name="Meyer V."/>
            <person name="Mielnichuk N."/>
            <person name="Miskei M."/>
            <person name="Molnar A.P."/>
            <person name="Mule G."/>
            <person name="Ngan C.Y."/>
            <person name="Orejas M."/>
            <person name="Orosz E."/>
            <person name="Ouedraogo J.P."/>
            <person name="Overkamp K.M."/>
            <person name="Park H.-S."/>
            <person name="Perrone G."/>
            <person name="Piumi F."/>
            <person name="Punt P.J."/>
            <person name="Ram A.F."/>
            <person name="Ramon A."/>
            <person name="Rauscher S."/>
            <person name="Record E."/>
            <person name="Riano-Pachon D.M."/>
            <person name="Robert V."/>
            <person name="Roehrig J."/>
            <person name="Ruller R."/>
            <person name="Salamov A."/>
            <person name="Salih N.S."/>
            <person name="Samson R.A."/>
            <person name="Sandor E."/>
            <person name="Sanguinetti M."/>
            <person name="Schuetze T."/>
            <person name="Sepcic K."/>
            <person name="Shelest E."/>
            <person name="Sherlock G."/>
            <person name="Sophianopoulou V."/>
            <person name="Squina F.M."/>
            <person name="Sun H."/>
            <person name="Susca A."/>
            <person name="Todd R.B."/>
            <person name="Tsang A."/>
            <person name="Unkles S.E."/>
            <person name="van de Wiele N."/>
            <person name="van Rossen-Uffink D."/>
            <person name="Oliveira J.V."/>
            <person name="Vesth T.C."/>
            <person name="Visser J."/>
            <person name="Yu J.-H."/>
            <person name="Zhou M."/>
            <person name="Andersen M.R."/>
            <person name="Archer D.B."/>
            <person name="Baker S.E."/>
            <person name="Benoit I."/>
            <person name="Brakhage A.A."/>
            <person name="Braus G.H."/>
            <person name="Fischer R."/>
            <person name="Frisvad J.C."/>
            <person name="Goldman G.H."/>
            <person name="Houbraken J."/>
            <person name="Oakley B."/>
            <person name="Pocsi I."/>
            <person name="Scazzocchio C."/>
            <person name="Seiboth B."/>
            <person name="vanKuyk P.A."/>
            <person name="Wortman J."/>
            <person name="Dyer P.S."/>
            <person name="Grigoriev I.V."/>
        </authorList>
    </citation>
    <scope>NUCLEOTIDE SEQUENCE [LARGE SCALE GENOMIC DNA]</scope>
    <source>
        <strain evidence="3">CBS 583.65</strain>
    </source>
</reference>
<organism evidence="2 3">
    <name type="scientific">Aspergillus versicolor CBS 583.65</name>
    <dbReference type="NCBI Taxonomy" id="1036611"/>
    <lineage>
        <taxon>Eukaryota</taxon>
        <taxon>Fungi</taxon>
        <taxon>Dikarya</taxon>
        <taxon>Ascomycota</taxon>
        <taxon>Pezizomycotina</taxon>
        <taxon>Eurotiomycetes</taxon>
        <taxon>Eurotiomycetidae</taxon>
        <taxon>Eurotiales</taxon>
        <taxon>Aspergillaceae</taxon>
        <taxon>Aspergillus</taxon>
        <taxon>Aspergillus subgen. Nidulantes</taxon>
    </lineage>
</organism>
<sequence>MAQNEQLISTLLKPVACFYIKFPGNDFHHAIYIADRTVCELRDQISRKAQIKIHRIIHEIPGGRKISVDEDFVRQLPDRQVLTAEFLNGVDIVLQ</sequence>
<accession>A0A1L9PDI2</accession>